<keyword evidence="3" id="KW-1185">Reference proteome</keyword>
<evidence type="ECO:0000313" key="2">
    <source>
        <dbReference type="EMBL" id="KAJ9581666.1"/>
    </source>
</evidence>
<evidence type="ECO:0000256" key="1">
    <source>
        <dbReference type="SAM" id="Phobius"/>
    </source>
</evidence>
<sequence>IFLNVTCFSCLVILPMFIYLLDILYMISLSASFNLFIYIFQRCSYLQILFFFHFHIWIFGSMKLTNLLNFVLRCSLVFDMVPNYVIRITVDVYNIPLLNRIL</sequence>
<name>A0AAD8E9C0_DIPPU</name>
<reference evidence="2" key="2">
    <citation type="submission" date="2023-05" db="EMBL/GenBank/DDBJ databases">
        <authorList>
            <person name="Fouks B."/>
        </authorList>
    </citation>
    <scope>NUCLEOTIDE SEQUENCE</scope>
    <source>
        <strain evidence="2">Stay&amp;Tobe</strain>
        <tissue evidence="2">Testes</tissue>
    </source>
</reference>
<feature type="non-terminal residue" evidence="2">
    <location>
        <position position="102"/>
    </location>
</feature>
<keyword evidence="1" id="KW-0472">Membrane</keyword>
<proteinExistence type="predicted"/>
<dbReference type="AlphaFoldDB" id="A0AAD8E9C0"/>
<keyword evidence="1" id="KW-1133">Transmembrane helix</keyword>
<reference evidence="2" key="1">
    <citation type="journal article" date="2023" name="IScience">
        <title>Live-bearing cockroach genome reveals convergent evolutionary mechanisms linked to viviparity in insects and beyond.</title>
        <authorList>
            <person name="Fouks B."/>
            <person name="Harrison M.C."/>
            <person name="Mikhailova A.A."/>
            <person name="Marchal E."/>
            <person name="English S."/>
            <person name="Carruthers M."/>
            <person name="Jennings E.C."/>
            <person name="Chiamaka E.L."/>
            <person name="Frigard R.A."/>
            <person name="Pippel M."/>
            <person name="Attardo G.M."/>
            <person name="Benoit J.B."/>
            <person name="Bornberg-Bauer E."/>
            <person name="Tobe S.S."/>
        </authorList>
    </citation>
    <scope>NUCLEOTIDE SEQUENCE</scope>
    <source>
        <strain evidence="2">Stay&amp;Tobe</strain>
    </source>
</reference>
<dbReference type="Proteomes" id="UP001233999">
    <property type="component" value="Unassembled WGS sequence"/>
</dbReference>
<protein>
    <submittedName>
        <fullName evidence="2">Uncharacterized protein</fullName>
    </submittedName>
</protein>
<organism evidence="2 3">
    <name type="scientific">Diploptera punctata</name>
    <name type="common">Pacific beetle cockroach</name>
    <dbReference type="NCBI Taxonomy" id="6984"/>
    <lineage>
        <taxon>Eukaryota</taxon>
        <taxon>Metazoa</taxon>
        <taxon>Ecdysozoa</taxon>
        <taxon>Arthropoda</taxon>
        <taxon>Hexapoda</taxon>
        <taxon>Insecta</taxon>
        <taxon>Pterygota</taxon>
        <taxon>Neoptera</taxon>
        <taxon>Polyneoptera</taxon>
        <taxon>Dictyoptera</taxon>
        <taxon>Blattodea</taxon>
        <taxon>Blaberoidea</taxon>
        <taxon>Blaberidae</taxon>
        <taxon>Diplopterinae</taxon>
        <taxon>Diploptera</taxon>
    </lineage>
</organism>
<accession>A0AAD8E9C0</accession>
<feature type="transmembrane region" description="Helical" evidence="1">
    <location>
        <begin position="7"/>
        <end position="29"/>
    </location>
</feature>
<evidence type="ECO:0000313" key="3">
    <source>
        <dbReference type="Proteomes" id="UP001233999"/>
    </source>
</evidence>
<dbReference type="EMBL" id="JASPKZ010007868">
    <property type="protein sequence ID" value="KAJ9581666.1"/>
    <property type="molecule type" value="Genomic_DNA"/>
</dbReference>
<feature type="non-terminal residue" evidence="2">
    <location>
        <position position="1"/>
    </location>
</feature>
<gene>
    <name evidence="2" type="ORF">L9F63_023153</name>
</gene>
<keyword evidence="1" id="KW-0812">Transmembrane</keyword>
<comment type="caution">
    <text evidence="2">The sequence shown here is derived from an EMBL/GenBank/DDBJ whole genome shotgun (WGS) entry which is preliminary data.</text>
</comment>